<dbReference type="AlphaFoldDB" id="A0A1T4N1G9"/>
<protein>
    <submittedName>
        <fullName evidence="2">O-acetyl-ADP-ribose deacetylase (Regulator of RNase III), contains Macro domain</fullName>
    </submittedName>
</protein>
<evidence type="ECO:0000259" key="1">
    <source>
        <dbReference type="PROSITE" id="PS51154"/>
    </source>
</evidence>
<gene>
    <name evidence="2" type="ORF">SAMN02746011_01618</name>
</gene>
<proteinExistence type="predicted"/>
<dbReference type="STRING" id="1121925.SAMN02746011_01618"/>
<accession>A0A1T4N1G9</accession>
<dbReference type="RefSeq" id="WP_078756322.1">
    <property type="nucleotide sequence ID" value="NZ_FUWO01000015.1"/>
</dbReference>
<organism evidence="2 3">
    <name type="scientific">Globicatella sulfidifaciens DSM 15739</name>
    <dbReference type="NCBI Taxonomy" id="1121925"/>
    <lineage>
        <taxon>Bacteria</taxon>
        <taxon>Bacillati</taxon>
        <taxon>Bacillota</taxon>
        <taxon>Bacilli</taxon>
        <taxon>Lactobacillales</taxon>
        <taxon>Aerococcaceae</taxon>
        <taxon>Globicatella</taxon>
    </lineage>
</organism>
<dbReference type="PANTHER" id="PTHR11106:SF27">
    <property type="entry name" value="MACRO DOMAIN-CONTAINING PROTEIN"/>
    <property type="match status" value="1"/>
</dbReference>
<dbReference type="PANTHER" id="PTHR11106">
    <property type="entry name" value="GANGLIOSIDE INDUCED DIFFERENTIATION ASSOCIATED PROTEIN 2-RELATED"/>
    <property type="match status" value="1"/>
</dbReference>
<dbReference type="Proteomes" id="UP000189941">
    <property type="component" value="Unassembled WGS sequence"/>
</dbReference>
<dbReference type="Pfam" id="PF01661">
    <property type="entry name" value="Macro"/>
    <property type="match status" value="1"/>
</dbReference>
<dbReference type="OrthoDB" id="6194521at2"/>
<dbReference type="InterPro" id="IPR043472">
    <property type="entry name" value="Macro_dom-like"/>
</dbReference>
<dbReference type="SMART" id="SM00506">
    <property type="entry name" value="A1pp"/>
    <property type="match status" value="1"/>
</dbReference>
<sequence>MSLSINHQDITQLSVDAIVNAANTELLAGGGVCGAIFKGAGYDAMTEVCRPLAPIKTGEAVMTPGFNLPAKHVIHAVGPIYSQYTPEEAKRLLAQTYTNSLQVAVDHQLNSIAFPLISSGIYGYPKEAAYQVAVETIEAFLTEHYLDVYLVLFP</sequence>
<dbReference type="PROSITE" id="PS51154">
    <property type="entry name" value="MACRO"/>
    <property type="match status" value="1"/>
</dbReference>
<reference evidence="3" key="1">
    <citation type="submission" date="2017-02" db="EMBL/GenBank/DDBJ databases">
        <authorList>
            <person name="Varghese N."/>
            <person name="Submissions S."/>
        </authorList>
    </citation>
    <scope>NUCLEOTIDE SEQUENCE [LARGE SCALE GENOMIC DNA]</scope>
    <source>
        <strain evidence="3">DSM 15739</strain>
    </source>
</reference>
<dbReference type="EMBL" id="FUWO01000015">
    <property type="protein sequence ID" value="SJZ72964.1"/>
    <property type="molecule type" value="Genomic_DNA"/>
</dbReference>
<keyword evidence="3" id="KW-1185">Reference proteome</keyword>
<evidence type="ECO:0000313" key="3">
    <source>
        <dbReference type="Proteomes" id="UP000189941"/>
    </source>
</evidence>
<dbReference type="InterPro" id="IPR002589">
    <property type="entry name" value="Macro_dom"/>
</dbReference>
<name>A0A1T4N1G9_9LACT</name>
<dbReference type="SUPFAM" id="SSF52949">
    <property type="entry name" value="Macro domain-like"/>
    <property type="match status" value="1"/>
</dbReference>
<evidence type="ECO:0000313" key="2">
    <source>
        <dbReference type="EMBL" id="SJZ72964.1"/>
    </source>
</evidence>
<feature type="domain" description="Macro" evidence="1">
    <location>
        <begin position="1"/>
        <end position="154"/>
    </location>
</feature>
<dbReference type="Gene3D" id="3.40.220.10">
    <property type="entry name" value="Leucine Aminopeptidase, subunit E, domain 1"/>
    <property type="match status" value="1"/>
</dbReference>